<dbReference type="RefSeq" id="WP_108841527.1">
    <property type="nucleotide sequence ID" value="NZ_ONZI01000001.1"/>
</dbReference>
<dbReference type="EMBL" id="ONZI01000001">
    <property type="protein sequence ID" value="SPJ32700.1"/>
    <property type="molecule type" value="Genomic_DNA"/>
</dbReference>
<sequence length="263" mass="30736">MKAKTAKKRIERALKKSCPDRIKITGKEDCYSVYINNDDGSENLLVKRVKGDNLLCKEWFEEERVFTRESHIAISKTTYRNYEVVHHYKGAVLFHNGLENFSYSNSLKKRVLVNKSILARAFRQYLFNKRDILVEDRVNILRTLVDMYLENTKDVFSYTYRSTSFDAGTYLTRKNGQLWYRHPNSRYEHIRVKLILDSLSETGDLNKTKDGYSITPKALKTLSDYDEEERKHRSLLTPQVITAALTFVVACGTVAQAYIAYWK</sequence>
<protein>
    <submittedName>
        <fullName evidence="2">Uncharacterized protein</fullName>
    </submittedName>
</protein>
<keyword evidence="1" id="KW-0812">Transmembrane</keyword>
<accession>A0A2R8CIJ1</accession>
<name>A0A2R8CIJ1_9GAMM</name>
<dbReference type="OrthoDB" id="5861801at2"/>
<evidence type="ECO:0000256" key="1">
    <source>
        <dbReference type="SAM" id="Phobius"/>
    </source>
</evidence>
<keyword evidence="1" id="KW-1133">Transmembrane helix</keyword>
<dbReference type="AlphaFoldDB" id="A0A2R8CIJ1"/>
<keyword evidence="1" id="KW-0472">Membrane</keyword>
<organism evidence="2 3">
    <name type="scientific">Kushneria phyllosphaerae</name>
    <dbReference type="NCBI Taxonomy" id="2100822"/>
    <lineage>
        <taxon>Bacteria</taxon>
        <taxon>Pseudomonadati</taxon>
        <taxon>Pseudomonadota</taxon>
        <taxon>Gammaproteobacteria</taxon>
        <taxon>Oceanospirillales</taxon>
        <taxon>Halomonadaceae</taxon>
        <taxon>Kushneria</taxon>
    </lineage>
</organism>
<reference evidence="3" key="1">
    <citation type="submission" date="2018-03" db="EMBL/GenBank/DDBJ databases">
        <authorList>
            <person name="Navarro De La Torre S."/>
        </authorList>
    </citation>
    <scope>NUCLEOTIDE SEQUENCE [LARGE SCALE GENOMIC DNA]</scope>
    <source>
        <strain evidence="3">EAod3</strain>
    </source>
</reference>
<keyword evidence="3" id="KW-1185">Reference proteome</keyword>
<proteinExistence type="predicted"/>
<evidence type="ECO:0000313" key="2">
    <source>
        <dbReference type="EMBL" id="SPJ32700.1"/>
    </source>
</evidence>
<gene>
    <name evidence="2" type="ORF">KSP9073_00701</name>
</gene>
<evidence type="ECO:0000313" key="3">
    <source>
        <dbReference type="Proteomes" id="UP000244934"/>
    </source>
</evidence>
<feature type="transmembrane region" description="Helical" evidence="1">
    <location>
        <begin position="240"/>
        <end position="261"/>
    </location>
</feature>
<dbReference type="Proteomes" id="UP000244934">
    <property type="component" value="Unassembled WGS sequence"/>
</dbReference>